<protein>
    <submittedName>
        <fullName evidence="1">Uncharacterized protein</fullName>
    </submittedName>
</protein>
<dbReference type="EMBL" id="FQXG01000006">
    <property type="protein sequence ID" value="SHI05182.1"/>
    <property type="molecule type" value="Genomic_DNA"/>
</dbReference>
<dbReference type="STRING" id="299255.SAMN02745129_3836"/>
<dbReference type="Proteomes" id="UP000184268">
    <property type="component" value="Unassembled WGS sequence"/>
</dbReference>
<organism evidence="1 2">
    <name type="scientific">Ferrimonas marina</name>
    <dbReference type="NCBI Taxonomy" id="299255"/>
    <lineage>
        <taxon>Bacteria</taxon>
        <taxon>Pseudomonadati</taxon>
        <taxon>Pseudomonadota</taxon>
        <taxon>Gammaproteobacteria</taxon>
        <taxon>Alteromonadales</taxon>
        <taxon>Ferrimonadaceae</taxon>
        <taxon>Ferrimonas</taxon>
    </lineage>
</organism>
<name>A0A1M5XZL4_9GAMM</name>
<reference evidence="1 2" key="1">
    <citation type="submission" date="2016-11" db="EMBL/GenBank/DDBJ databases">
        <authorList>
            <person name="Jaros S."/>
            <person name="Januszkiewicz K."/>
            <person name="Wedrychowicz H."/>
        </authorList>
    </citation>
    <scope>NUCLEOTIDE SEQUENCE [LARGE SCALE GENOMIC DNA]</scope>
    <source>
        <strain evidence="1 2">DSM 16917</strain>
    </source>
</reference>
<proteinExistence type="predicted"/>
<dbReference type="RefSeq" id="WP_067662604.1">
    <property type="nucleotide sequence ID" value="NZ_FQXG01000006.1"/>
</dbReference>
<evidence type="ECO:0000313" key="1">
    <source>
        <dbReference type="EMBL" id="SHI05182.1"/>
    </source>
</evidence>
<keyword evidence="2" id="KW-1185">Reference proteome</keyword>
<accession>A0A1M5XZL4</accession>
<evidence type="ECO:0000313" key="2">
    <source>
        <dbReference type="Proteomes" id="UP000184268"/>
    </source>
</evidence>
<dbReference type="AlphaFoldDB" id="A0A1M5XZL4"/>
<gene>
    <name evidence="1" type="ORF">SAMN02745129_3836</name>
</gene>
<sequence>MNTQKQTFHYSLLLTRGTELPAELAPLAGLSIESAQAGQQRYLEISAEGYDLTETVLDSIERLEAQLHPGAVHFVCENSFYRALCKEQQALARSPAALYLPSEGELDPQRASHTIAIHRINRALLARAALS</sequence>